<gene>
    <name evidence="4" type="primary">106062555</name>
</gene>
<proteinExistence type="predicted"/>
<feature type="compositionally biased region" description="Polar residues" evidence="2">
    <location>
        <begin position="243"/>
        <end position="260"/>
    </location>
</feature>
<dbReference type="InterPro" id="IPR012677">
    <property type="entry name" value="Nucleotide-bd_a/b_plait_sf"/>
</dbReference>
<reference evidence="4" key="1">
    <citation type="submission" date="2020-05" db="UniProtKB">
        <authorList>
            <consortium name="EnsemblMetazoa"/>
        </authorList>
    </citation>
    <scope>IDENTIFICATION</scope>
    <source>
        <strain evidence="4">BB02</strain>
    </source>
</reference>
<dbReference type="VEuPathDB" id="VectorBase:BGLAX_030279"/>
<evidence type="ECO:0000256" key="1">
    <source>
        <dbReference type="PROSITE-ProRule" id="PRU00176"/>
    </source>
</evidence>
<dbReference type="OrthoDB" id="6161793at2759"/>
<feature type="region of interest" description="Disordered" evidence="2">
    <location>
        <begin position="235"/>
        <end position="260"/>
    </location>
</feature>
<dbReference type="EnsemblMetazoa" id="BGLB028221-RA">
    <property type="protein sequence ID" value="BGLB028221-PA"/>
    <property type="gene ID" value="BGLB028221"/>
</dbReference>
<evidence type="ECO:0000313" key="5">
    <source>
        <dbReference type="Proteomes" id="UP000076420"/>
    </source>
</evidence>
<dbReference type="AlphaFoldDB" id="A0A2C9L8G1"/>
<dbReference type="InterPro" id="IPR035979">
    <property type="entry name" value="RBD_domain_sf"/>
</dbReference>
<dbReference type="PROSITE" id="PS50102">
    <property type="entry name" value="RRM"/>
    <property type="match status" value="1"/>
</dbReference>
<organism evidence="4 5">
    <name type="scientific">Biomphalaria glabrata</name>
    <name type="common">Bloodfluke planorb</name>
    <name type="synonym">Freshwater snail</name>
    <dbReference type="NCBI Taxonomy" id="6526"/>
    <lineage>
        <taxon>Eukaryota</taxon>
        <taxon>Metazoa</taxon>
        <taxon>Spiralia</taxon>
        <taxon>Lophotrochozoa</taxon>
        <taxon>Mollusca</taxon>
        <taxon>Gastropoda</taxon>
        <taxon>Heterobranchia</taxon>
        <taxon>Euthyneura</taxon>
        <taxon>Panpulmonata</taxon>
        <taxon>Hygrophila</taxon>
        <taxon>Lymnaeoidea</taxon>
        <taxon>Planorbidae</taxon>
        <taxon>Biomphalaria</taxon>
    </lineage>
</organism>
<dbReference type="GO" id="GO:0003723">
    <property type="term" value="F:RNA binding"/>
    <property type="evidence" value="ECO:0007669"/>
    <property type="project" value="UniProtKB-UniRule"/>
</dbReference>
<accession>A0A2C9L8G1</accession>
<sequence>MGLFNTFLSYTLQNFIQNIFHYLKDSSFKIICTYIPFTMISEFFYAGLLQTVEPDRRGYYTIMMPNKNCPSTDPVELECLFGQAGVVRDINFGDNCTFLRFLTAAEAMKAIKLFAAEYKVKPAMSKKRNCTQNERDNTKDMEMSPTDSPVNGITKSKKLFVANIECEESFQELIKPYNPVSVTVIQKEIKTFAFLTMNSEEDATKMIEELNNKVQTSRKLFVTYNTRVHKQETTGDDDVHSIASENSCTRNNSKSITSKTKNGLPSVSFILK</sequence>
<keyword evidence="1" id="KW-0694">RNA-binding</keyword>
<dbReference type="SUPFAM" id="SSF54928">
    <property type="entry name" value="RNA-binding domain, RBD"/>
    <property type="match status" value="2"/>
</dbReference>
<feature type="compositionally biased region" description="Basic and acidic residues" evidence="2">
    <location>
        <begin position="133"/>
        <end position="142"/>
    </location>
</feature>
<protein>
    <recommendedName>
        <fullName evidence="3">RRM domain-containing protein</fullName>
    </recommendedName>
</protein>
<evidence type="ECO:0000313" key="4">
    <source>
        <dbReference type="EnsemblMetazoa" id="BGLB028221-PA"/>
    </source>
</evidence>
<dbReference type="Gene3D" id="3.30.70.330">
    <property type="match status" value="1"/>
</dbReference>
<feature type="region of interest" description="Disordered" evidence="2">
    <location>
        <begin position="127"/>
        <end position="149"/>
    </location>
</feature>
<evidence type="ECO:0000256" key="2">
    <source>
        <dbReference type="SAM" id="MobiDB-lite"/>
    </source>
</evidence>
<feature type="domain" description="RRM" evidence="3">
    <location>
        <begin position="157"/>
        <end position="227"/>
    </location>
</feature>
<dbReference type="Proteomes" id="UP000076420">
    <property type="component" value="Unassembled WGS sequence"/>
</dbReference>
<evidence type="ECO:0000259" key="3">
    <source>
        <dbReference type="PROSITE" id="PS50102"/>
    </source>
</evidence>
<dbReference type="VEuPathDB" id="VectorBase:BGLB028221"/>
<name>A0A2C9L8G1_BIOGL</name>
<dbReference type="InterPro" id="IPR000504">
    <property type="entry name" value="RRM_dom"/>
</dbReference>
<dbReference type="KEGG" id="bgt:106062555"/>
<dbReference type="Pfam" id="PF00076">
    <property type="entry name" value="RRM_1"/>
    <property type="match status" value="1"/>
</dbReference>